<dbReference type="VEuPathDB" id="VectorBase:ACUA014895"/>
<dbReference type="SUPFAM" id="SSF50494">
    <property type="entry name" value="Trypsin-like serine proteases"/>
    <property type="match status" value="1"/>
</dbReference>
<dbReference type="EnsemblMetazoa" id="ACUA014895-RA">
    <property type="protein sequence ID" value="ACUA014895-PA"/>
    <property type="gene ID" value="ACUA014895"/>
</dbReference>
<evidence type="ECO:0000313" key="2">
    <source>
        <dbReference type="Proteomes" id="UP000075883"/>
    </source>
</evidence>
<accession>A0A182MCG0</accession>
<proteinExistence type="predicted"/>
<dbReference type="Gene3D" id="2.40.10.10">
    <property type="entry name" value="Trypsin-like serine proteases"/>
    <property type="match status" value="1"/>
</dbReference>
<dbReference type="EMBL" id="AXCM01004414">
    <property type="status" value="NOT_ANNOTATED_CDS"/>
    <property type="molecule type" value="Genomic_DNA"/>
</dbReference>
<evidence type="ECO:0000313" key="1">
    <source>
        <dbReference type="EnsemblMetazoa" id="ACUA014895-PA"/>
    </source>
</evidence>
<evidence type="ECO:0008006" key="3">
    <source>
        <dbReference type="Google" id="ProtNLM"/>
    </source>
</evidence>
<name>A0A182MCG0_9DIPT</name>
<dbReference type="InterPro" id="IPR043504">
    <property type="entry name" value="Peptidase_S1_PA_chymotrypsin"/>
</dbReference>
<dbReference type="AlphaFoldDB" id="A0A182MCG0"/>
<reference evidence="2" key="1">
    <citation type="submission" date="2013-09" db="EMBL/GenBank/DDBJ databases">
        <title>The Genome Sequence of Anopheles culicifacies species A.</title>
        <authorList>
            <consortium name="The Broad Institute Genomics Platform"/>
            <person name="Neafsey D.E."/>
            <person name="Besansky N."/>
            <person name="Howell P."/>
            <person name="Walton C."/>
            <person name="Young S.K."/>
            <person name="Zeng Q."/>
            <person name="Gargeya S."/>
            <person name="Fitzgerald M."/>
            <person name="Haas B."/>
            <person name="Abouelleil A."/>
            <person name="Allen A.W."/>
            <person name="Alvarado L."/>
            <person name="Arachchi H.M."/>
            <person name="Berlin A.M."/>
            <person name="Chapman S.B."/>
            <person name="Gainer-Dewar J."/>
            <person name="Goldberg J."/>
            <person name="Griggs A."/>
            <person name="Gujja S."/>
            <person name="Hansen M."/>
            <person name="Howarth C."/>
            <person name="Imamovic A."/>
            <person name="Ireland A."/>
            <person name="Larimer J."/>
            <person name="McCowan C."/>
            <person name="Murphy C."/>
            <person name="Pearson M."/>
            <person name="Poon T.W."/>
            <person name="Priest M."/>
            <person name="Roberts A."/>
            <person name="Saif S."/>
            <person name="Shea T."/>
            <person name="Sisk P."/>
            <person name="Sykes S."/>
            <person name="Wortman J."/>
            <person name="Nusbaum C."/>
            <person name="Birren B."/>
        </authorList>
    </citation>
    <scope>NUCLEOTIDE SEQUENCE [LARGE SCALE GENOMIC DNA]</scope>
    <source>
        <strain evidence="2">A-37</strain>
    </source>
</reference>
<dbReference type="Proteomes" id="UP000075883">
    <property type="component" value="Unassembled WGS sequence"/>
</dbReference>
<organism evidence="1 2">
    <name type="scientific">Anopheles culicifacies</name>
    <dbReference type="NCBI Taxonomy" id="139723"/>
    <lineage>
        <taxon>Eukaryota</taxon>
        <taxon>Metazoa</taxon>
        <taxon>Ecdysozoa</taxon>
        <taxon>Arthropoda</taxon>
        <taxon>Hexapoda</taxon>
        <taxon>Insecta</taxon>
        <taxon>Pterygota</taxon>
        <taxon>Neoptera</taxon>
        <taxon>Endopterygota</taxon>
        <taxon>Diptera</taxon>
        <taxon>Nematocera</taxon>
        <taxon>Culicoidea</taxon>
        <taxon>Culicidae</taxon>
        <taxon>Anophelinae</taxon>
        <taxon>Anopheles</taxon>
        <taxon>culicifacies species complex</taxon>
    </lineage>
</organism>
<dbReference type="InterPro" id="IPR009003">
    <property type="entry name" value="Peptidase_S1_PA"/>
</dbReference>
<dbReference type="STRING" id="139723.A0A182MCG0"/>
<keyword evidence="2" id="KW-1185">Reference proteome</keyword>
<protein>
    <recommendedName>
        <fullName evidence="3">Peptidase S1 domain-containing protein</fullName>
    </recommendedName>
</protein>
<sequence>MAGIHCPFSIYNHGGIALASSIFVDRYVDKSFSHTVRVRNEDMTCVGLIVDENHVLTTSDCASSEAHNGSLALEETKCTFKNRTQCLTALLKTRQLLQTRAIAEYRMHPFVFTFGSDEMGLSLPVNALLSIAIIEISKIRWFLEVMISNKFNIQIVD</sequence>
<reference evidence="1" key="2">
    <citation type="submission" date="2020-05" db="UniProtKB">
        <authorList>
            <consortium name="EnsemblMetazoa"/>
        </authorList>
    </citation>
    <scope>IDENTIFICATION</scope>
    <source>
        <strain evidence="1">A-37</strain>
    </source>
</reference>